<gene>
    <name evidence="3" type="ORF">ACAOBT_LOCUS30967</name>
</gene>
<reference evidence="3" key="1">
    <citation type="submission" date="2022-03" db="EMBL/GenBank/DDBJ databases">
        <authorList>
            <person name="Sayadi A."/>
        </authorList>
    </citation>
    <scope>NUCLEOTIDE SEQUENCE</scope>
</reference>
<accession>A0A9P0M5K0</accession>
<protein>
    <recommendedName>
        <fullName evidence="5">Core-binding (CB) domain-containing protein</fullName>
    </recommendedName>
</protein>
<dbReference type="SUPFAM" id="SSF47823">
    <property type="entry name" value="lambda integrase-like, N-terminal domain"/>
    <property type="match status" value="1"/>
</dbReference>
<dbReference type="GO" id="GO:0071897">
    <property type="term" value="P:DNA biosynthetic process"/>
    <property type="evidence" value="ECO:0007669"/>
    <property type="project" value="UniProtKB-ARBA"/>
</dbReference>
<proteinExistence type="predicted"/>
<dbReference type="SUPFAM" id="SSF56672">
    <property type="entry name" value="DNA/RNA polymerases"/>
    <property type="match status" value="1"/>
</dbReference>
<keyword evidence="1" id="KW-0238">DNA-binding</keyword>
<evidence type="ECO:0000313" key="4">
    <source>
        <dbReference type="Proteomes" id="UP001152888"/>
    </source>
</evidence>
<dbReference type="GO" id="GO:0003677">
    <property type="term" value="F:DNA binding"/>
    <property type="evidence" value="ECO:0007669"/>
    <property type="project" value="UniProtKB-KW"/>
</dbReference>
<name>A0A9P0M5K0_ACAOB</name>
<dbReference type="Gene3D" id="3.10.10.10">
    <property type="entry name" value="HIV Type 1 Reverse Transcriptase, subunit A, domain 1"/>
    <property type="match status" value="1"/>
</dbReference>
<feature type="region of interest" description="Disordered" evidence="2">
    <location>
        <begin position="265"/>
        <end position="287"/>
    </location>
</feature>
<evidence type="ECO:0008006" key="5">
    <source>
        <dbReference type="Google" id="ProtNLM"/>
    </source>
</evidence>
<organism evidence="3 4">
    <name type="scientific">Acanthoscelides obtectus</name>
    <name type="common">Bean weevil</name>
    <name type="synonym">Bruchus obtectus</name>
    <dbReference type="NCBI Taxonomy" id="200917"/>
    <lineage>
        <taxon>Eukaryota</taxon>
        <taxon>Metazoa</taxon>
        <taxon>Ecdysozoa</taxon>
        <taxon>Arthropoda</taxon>
        <taxon>Hexapoda</taxon>
        <taxon>Insecta</taxon>
        <taxon>Pterygota</taxon>
        <taxon>Neoptera</taxon>
        <taxon>Endopterygota</taxon>
        <taxon>Coleoptera</taxon>
        <taxon>Polyphaga</taxon>
        <taxon>Cucujiformia</taxon>
        <taxon>Chrysomeloidea</taxon>
        <taxon>Chrysomelidae</taxon>
        <taxon>Bruchinae</taxon>
        <taxon>Bruchini</taxon>
        <taxon>Acanthoscelides</taxon>
    </lineage>
</organism>
<dbReference type="Gene3D" id="1.10.150.130">
    <property type="match status" value="1"/>
</dbReference>
<keyword evidence="4" id="KW-1185">Reference proteome</keyword>
<dbReference type="InterPro" id="IPR043502">
    <property type="entry name" value="DNA/RNA_pol_sf"/>
</dbReference>
<dbReference type="AlphaFoldDB" id="A0A9P0M5K0"/>
<comment type="caution">
    <text evidence="3">The sequence shown here is derived from an EMBL/GenBank/DDBJ whole genome shotgun (WGS) entry which is preliminary data.</text>
</comment>
<sequence>MVGFFVPARKAVLILPQDTTEIPVTVDIHQILDKLDLVKETHSNQQIPAVRRKLPPKLTESVSKQLNAITHLRKLLHQTVRDGNDNPFQGDCLSDYAEFWEEMKAPQHILNTIKGYKLPFVKRPPLTSFKKGHLTKFSTVGMEAEVETMIKQSIPEKSSSSTGFVSKMFPRQKPDGKIRPILNLKRLNQYLQISKFRLISHLRVPDFLQEEDFMQAVELPTSMDISSSMLDPTSAATSQSRFRNVHCHSAEIGKSFLENRCKSASVSPSPSYTESAPSSNRLVDESTTLPKPLTKIGSLENTGWARGLTHWKGKDAQLLTSSWKKSSLKTHSAPWREWLAWCSRNNIPQDPSPDQVAQYLGFLHRQKKLAPSTIKLYKSNPMRSERLAGNPIVRHMLKAIDLSRPPATNRKQTWDVNKLLSWIHGLTLLKVDEYSMELNDATVILWPEFGSKTDKSLYRQSGWFLKRCSKIQHDPVFWIHQMVAVTSTRRKVKDGLINLFITTRGQVKPASRTVLAGWIKTAFSEAGISFPPGSIRSAVASARFENNVPLDIILEKDNWQGSQNFYKYYYKEIQKPSLRETQTDLIQSSFSVAE</sequence>
<dbReference type="PANTHER" id="PTHR35617:SF3">
    <property type="entry name" value="CORE-BINDING (CB) DOMAIN-CONTAINING PROTEIN"/>
    <property type="match status" value="1"/>
</dbReference>
<dbReference type="Proteomes" id="UP001152888">
    <property type="component" value="Unassembled WGS sequence"/>
</dbReference>
<evidence type="ECO:0000256" key="1">
    <source>
        <dbReference type="ARBA" id="ARBA00023125"/>
    </source>
</evidence>
<dbReference type="InterPro" id="IPR010998">
    <property type="entry name" value="Integrase_recombinase_N"/>
</dbReference>
<dbReference type="PANTHER" id="PTHR35617">
    <property type="entry name" value="PHAGE_INTEGRASE DOMAIN-CONTAINING PROTEIN"/>
    <property type="match status" value="1"/>
</dbReference>
<dbReference type="EMBL" id="CAKOFQ010007895">
    <property type="protein sequence ID" value="CAH2009596.1"/>
    <property type="molecule type" value="Genomic_DNA"/>
</dbReference>
<dbReference type="OrthoDB" id="6771932at2759"/>
<evidence type="ECO:0000313" key="3">
    <source>
        <dbReference type="EMBL" id="CAH2009596.1"/>
    </source>
</evidence>
<evidence type="ECO:0000256" key="2">
    <source>
        <dbReference type="SAM" id="MobiDB-lite"/>
    </source>
</evidence>